<feature type="DNA-binding region" description="H-T-H motif" evidence="4">
    <location>
        <begin position="18"/>
        <end position="37"/>
    </location>
</feature>
<feature type="domain" description="HTH tetR-type" evidence="5">
    <location>
        <begin position="1"/>
        <end position="55"/>
    </location>
</feature>
<dbReference type="SUPFAM" id="SSF48498">
    <property type="entry name" value="Tetracyclin repressor-like, C-terminal domain"/>
    <property type="match status" value="1"/>
</dbReference>
<keyword evidence="1" id="KW-0805">Transcription regulation</keyword>
<dbReference type="EMBL" id="AGUD01000124">
    <property type="protein sequence ID" value="EHN11279.1"/>
    <property type="molecule type" value="Genomic_DNA"/>
</dbReference>
<dbReference type="PATRIC" id="fig|1097667.3.peg.1826"/>
<dbReference type="Gene3D" id="1.10.357.10">
    <property type="entry name" value="Tetracycline Repressor, domain 2"/>
    <property type="match status" value="1"/>
</dbReference>
<evidence type="ECO:0000259" key="5">
    <source>
        <dbReference type="PROSITE" id="PS50977"/>
    </source>
</evidence>
<dbReference type="PROSITE" id="PS50977">
    <property type="entry name" value="HTH_TETR_2"/>
    <property type="match status" value="1"/>
</dbReference>
<proteinExistence type="predicted"/>
<sequence length="186" mass="20590">MLSALEVMLESTRFTDIRVEHLAREAEMSRATFYVYFEDKGTFLSEVAESAIGTVVEAGRYWWSLGPDLTKGDLREALERIADAYRSQHRTMAAVIEAASYDSLIGERFADLMKEASDGLAAYIRTGQREGFIHADIDPDASAVWLAYMAERGFAKLVTPADAAATESLMATLTDLVWNALHAGLR</sequence>
<dbReference type="SUPFAM" id="SSF46689">
    <property type="entry name" value="Homeodomain-like"/>
    <property type="match status" value="1"/>
</dbReference>
<protein>
    <submittedName>
        <fullName evidence="6">Transcriptional regulator TetR family</fullName>
    </submittedName>
</protein>
<evidence type="ECO:0000256" key="1">
    <source>
        <dbReference type="ARBA" id="ARBA00023015"/>
    </source>
</evidence>
<accession>H0E4W2</accession>
<dbReference type="InterPro" id="IPR036271">
    <property type="entry name" value="Tet_transcr_reg_TetR-rel_C_sf"/>
</dbReference>
<gene>
    <name evidence="6" type="ORF">PAI11_18430</name>
</gene>
<evidence type="ECO:0000256" key="4">
    <source>
        <dbReference type="PROSITE-ProRule" id="PRU00335"/>
    </source>
</evidence>
<dbReference type="AlphaFoldDB" id="H0E4W2"/>
<dbReference type="GO" id="GO:0003700">
    <property type="term" value="F:DNA-binding transcription factor activity"/>
    <property type="evidence" value="ECO:0007669"/>
    <property type="project" value="TreeGrafter"/>
</dbReference>
<dbReference type="Gene3D" id="1.10.10.60">
    <property type="entry name" value="Homeodomain-like"/>
    <property type="match status" value="1"/>
</dbReference>
<evidence type="ECO:0000313" key="6">
    <source>
        <dbReference type="EMBL" id="EHN11279.1"/>
    </source>
</evidence>
<dbReference type="OrthoDB" id="5112469at2"/>
<dbReference type="InterPro" id="IPR001647">
    <property type="entry name" value="HTH_TetR"/>
</dbReference>
<dbReference type="InterPro" id="IPR009057">
    <property type="entry name" value="Homeodomain-like_sf"/>
</dbReference>
<name>H0E4W2_9ACTN</name>
<evidence type="ECO:0000256" key="2">
    <source>
        <dbReference type="ARBA" id="ARBA00023125"/>
    </source>
</evidence>
<dbReference type="GO" id="GO:0000976">
    <property type="term" value="F:transcription cis-regulatory region binding"/>
    <property type="evidence" value="ECO:0007669"/>
    <property type="project" value="TreeGrafter"/>
</dbReference>
<evidence type="ECO:0000313" key="7">
    <source>
        <dbReference type="Proteomes" id="UP000005143"/>
    </source>
</evidence>
<evidence type="ECO:0000256" key="3">
    <source>
        <dbReference type="ARBA" id="ARBA00023163"/>
    </source>
</evidence>
<keyword evidence="2 4" id="KW-0238">DNA-binding</keyword>
<keyword evidence="7" id="KW-1185">Reference proteome</keyword>
<comment type="caution">
    <text evidence="6">The sequence shown here is derived from an EMBL/GenBank/DDBJ whole genome shotgun (WGS) entry which is preliminary data.</text>
</comment>
<dbReference type="PANTHER" id="PTHR30055">
    <property type="entry name" value="HTH-TYPE TRANSCRIPTIONAL REGULATOR RUTR"/>
    <property type="match status" value="1"/>
</dbReference>
<reference evidence="6 7" key="1">
    <citation type="journal article" date="2013" name="Biodegradation">
        <title>Quantitative proteomic analysis of ibuprofen-degrading Patulibacter sp. strain I11.</title>
        <authorList>
            <person name="Almeida B."/>
            <person name="Kjeldal H."/>
            <person name="Lolas I."/>
            <person name="Knudsen A.D."/>
            <person name="Carvalho G."/>
            <person name="Nielsen K.L."/>
            <person name="Barreto Crespo M.T."/>
            <person name="Stensballe A."/>
            <person name="Nielsen J.L."/>
        </authorList>
    </citation>
    <scope>NUCLEOTIDE SEQUENCE [LARGE SCALE GENOMIC DNA]</scope>
    <source>
        <strain evidence="6 7">I11</strain>
    </source>
</reference>
<dbReference type="Proteomes" id="UP000005143">
    <property type="component" value="Unassembled WGS sequence"/>
</dbReference>
<dbReference type="RefSeq" id="WP_007573706.1">
    <property type="nucleotide sequence ID" value="NZ_AGUD01000124.1"/>
</dbReference>
<organism evidence="6 7">
    <name type="scientific">Patulibacter medicamentivorans</name>
    <dbReference type="NCBI Taxonomy" id="1097667"/>
    <lineage>
        <taxon>Bacteria</taxon>
        <taxon>Bacillati</taxon>
        <taxon>Actinomycetota</taxon>
        <taxon>Thermoleophilia</taxon>
        <taxon>Solirubrobacterales</taxon>
        <taxon>Patulibacteraceae</taxon>
        <taxon>Patulibacter</taxon>
    </lineage>
</organism>
<keyword evidence="3" id="KW-0804">Transcription</keyword>
<dbReference type="PANTHER" id="PTHR30055:SF238">
    <property type="entry name" value="MYCOFACTOCIN BIOSYNTHESIS TRANSCRIPTIONAL REGULATOR MFTR-RELATED"/>
    <property type="match status" value="1"/>
</dbReference>
<dbReference type="InterPro" id="IPR050109">
    <property type="entry name" value="HTH-type_TetR-like_transc_reg"/>
</dbReference>